<dbReference type="HAMAP" id="MF_00326">
    <property type="entry name" value="Ribosomal_eL8"/>
    <property type="match status" value="1"/>
</dbReference>
<evidence type="ECO:0000256" key="4">
    <source>
        <dbReference type="ARBA" id="ARBA00022694"/>
    </source>
</evidence>
<evidence type="ECO:0000256" key="3">
    <source>
        <dbReference type="ARBA" id="ARBA00022490"/>
    </source>
</evidence>
<evidence type="ECO:0000259" key="10">
    <source>
        <dbReference type="Pfam" id="PF01248"/>
    </source>
</evidence>
<dbReference type="InterPro" id="IPR004037">
    <property type="entry name" value="Ribosomal_eL8-like_CS"/>
</dbReference>
<protein>
    <recommendedName>
        <fullName evidence="9">Large ribosomal subunit protein eL8</fullName>
    </recommendedName>
</protein>
<sequence>MSKVYVKFDVPQEISDKALEAVEIAKNTGKISKGTNEVTKSLESGLSELAVIAEDVEPEEIVAHLPILAEENEVPFVYVSSQNDLGAAAGLNNVASASVAIVDSGEAKDLIKEISEKTDELKE</sequence>
<evidence type="ECO:0000256" key="8">
    <source>
        <dbReference type="ARBA" id="ARBA00023274"/>
    </source>
</evidence>
<dbReference type="GO" id="GO:0019843">
    <property type="term" value="F:rRNA binding"/>
    <property type="evidence" value="ECO:0007669"/>
    <property type="project" value="UniProtKB-KW"/>
</dbReference>
<keyword evidence="4 9" id="KW-0819">tRNA processing</keyword>
<keyword evidence="8 9" id="KW-0687">Ribonucleoprotein</keyword>
<keyword evidence="12" id="KW-1185">Reference proteome</keyword>
<evidence type="ECO:0000256" key="5">
    <source>
        <dbReference type="ARBA" id="ARBA00022730"/>
    </source>
</evidence>
<dbReference type="Pfam" id="PF01248">
    <property type="entry name" value="Ribosomal_L7Ae"/>
    <property type="match status" value="1"/>
</dbReference>
<keyword evidence="5 9" id="KW-0699">rRNA-binding</keyword>
<dbReference type="InterPro" id="IPR018492">
    <property type="entry name" value="Ribosomal_eL8/Nhp2"/>
</dbReference>
<dbReference type="SUPFAM" id="SSF55315">
    <property type="entry name" value="L30e-like"/>
    <property type="match status" value="1"/>
</dbReference>
<dbReference type="GO" id="GO:0006412">
    <property type="term" value="P:translation"/>
    <property type="evidence" value="ECO:0007669"/>
    <property type="project" value="UniProtKB-UniRule"/>
</dbReference>
<dbReference type="InterPro" id="IPR004038">
    <property type="entry name" value="Ribosomal_eL8/eL30/eS12/Gad45"/>
</dbReference>
<comment type="subcellular location">
    <subcellularLocation>
        <location evidence="1 9">Cytoplasm</location>
    </subcellularLocation>
</comment>
<dbReference type="AlphaFoldDB" id="A0A1Y3GC28"/>
<dbReference type="NCBIfam" id="TIGR03677">
    <property type="entry name" value="eL8_ribo"/>
    <property type="match status" value="1"/>
</dbReference>
<keyword evidence="3 9" id="KW-0963">Cytoplasm</keyword>
<dbReference type="EMBL" id="MRZU01000003">
    <property type="protein sequence ID" value="OUJ18969.1"/>
    <property type="molecule type" value="Genomic_DNA"/>
</dbReference>
<keyword evidence="6 9" id="KW-0694">RNA-binding</keyword>
<dbReference type="GO" id="GO:0004526">
    <property type="term" value="F:ribonuclease P activity"/>
    <property type="evidence" value="ECO:0007669"/>
    <property type="project" value="UniProtKB-UniRule"/>
</dbReference>
<organism evidence="11 12">
    <name type="scientific">Methanonatronarchaeum thermophilum</name>
    <dbReference type="NCBI Taxonomy" id="1927129"/>
    <lineage>
        <taxon>Archaea</taxon>
        <taxon>Methanobacteriati</taxon>
        <taxon>Methanobacteriota</taxon>
        <taxon>Methanonatronarchaeia</taxon>
        <taxon>Methanonatronarchaeales</taxon>
        <taxon>Methanonatronarchaeaceae</taxon>
        <taxon>Methanonatronarchaeum</taxon>
    </lineage>
</organism>
<proteinExistence type="inferred from homology"/>
<dbReference type="PROSITE" id="PS01082">
    <property type="entry name" value="RIBOSOMAL_L7AE"/>
    <property type="match status" value="1"/>
</dbReference>
<gene>
    <name evidence="9" type="primary">rpl7ae</name>
    <name evidence="11" type="ORF">AMET1_0620</name>
</gene>
<feature type="domain" description="Ribosomal protein eL8/eL30/eS12/Gadd45" evidence="10">
    <location>
        <begin position="17"/>
        <end position="110"/>
    </location>
</feature>
<comment type="function">
    <text evidence="9">Multifunctional RNA-binding protein that recognizes the K-turn motif in ribosomal RNA, the RNA component of RNase P, box H/ACA, box C/D and box C'/D' sRNAs.</text>
</comment>
<name>A0A1Y3GC28_9EURY</name>
<dbReference type="GO" id="GO:1990904">
    <property type="term" value="C:ribonucleoprotein complex"/>
    <property type="evidence" value="ECO:0007669"/>
    <property type="project" value="UniProtKB-KW"/>
</dbReference>
<dbReference type="FunFam" id="3.30.1330.30:FF:000020">
    <property type="entry name" value="50S ribosomal protein L7Ae"/>
    <property type="match status" value="1"/>
</dbReference>
<evidence type="ECO:0000256" key="6">
    <source>
        <dbReference type="ARBA" id="ARBA00022884"/>
    </source>
</evidence>
<dbReference type="GO" id="GO:0005737">
    <property type="term" value="C:cytoplasm"/>
    <property type="evidence" value="ECO:0007669"/>
    <property type="project" value="UniProtKB-SubCell"/>
</dbReference>
<evidence type="ECO:0000256" key="2">
    <source>
        <dbReference type="ARBA" id="ARBA00007337"/>
    </source>
</evidence>
<dbReference type="PRINTS" id="PR00881">
    <property type="entry name" value="L7ARS6FAMILY"/>
</dbReference>
<dbReference type="OrthoDB" id="25810at2157"/>
<keyword evidence="7 9" id="KW-0689">Ribosomal protein</keyword>
<reference evidence="11 12" key="1">
    <citation type="submission" date="2016-12" db="EMBL/GenBank/DDBJ databases">
        <title>Discovery of methanogenic haloarchaea.</title>
        <authorList>
            <person name="Sorokin D.Y."/>
            <person name="Makarova K.S."/>
            <person name="Abbas B."/>
            <person name="Ferrer M."/>
            <person name="Golyshin P.N."/>
        </authorList>
    </citation>
    <scope>NUCLEOTIDE SEQUENCE [LARGE SCALE GENOMIC DNA]</scope>
    <source>
        <strain evidence="11">AMET1</strain>
    </source>
</reference>
<dbReference type="InterPro" id="IPR022481">
    <property type="entry name" value="Ribosomal_eL8_arc"/>
</dbReference>
<evidence type="ECO:0000256" key="9">
    <source>
        <dbReference type="HAMAP-Rule" id="MF_00326"/>
    </source>
</evidence>
<dbReference type="PANTHER" id="PTHR23105">
    <property type="entry name" value="RIBOSOMAL PROTEIN L7AE FAMILY MEMBER"/>
    <property type="match status" value="1"/>
</dbReference>
<evidence type="ECO:0000313" key="12">
    <source>
        <dbReference type="Proteomes" id="UP000195137"/>
    </source>
</evidence>
<evidence type="ECO:0000256" key="1">
    <source>
        <dbReference type="ARBA" id="ARBA00004496"/>
    </source>
</evidence>
<dbReference type="GO" id="GO:0001682">
    <property type="term" value="P:tRNA 5'-leader removal"/>
    <property type="evidence" value="ECO:0007669"/>
    <property type="project" value="UniProtKB-UniRule"/>
</dbReference>
<evidence type="ECO:0000256" key="7">
    <source>
        <dbReference type="ARBA" id="ARBA00022980"/>
    </source>
</evidence>
<dbReference type="GO" id="GO:0003735">
    <property type="term" value="F:structural constituent of ribosome"/>
    <property type="evidence" value="ECO:0007669"/>
    <property type="project" value="InterPro"/>
</dbReference>
<comment type="subunit">
    <text evidence="9">Part of the 50S ribosomal subunit. Probably part of the RNase P complex.</text>
</comment>
<comment type="caution">
    <text evidence="11">The sequence shown here is derived from an EMBL/GenBank/DDBJ whole genome shotgun (WGS) entry which is preliminary data.</text>
</comment>
<dbReference type="GO" id="GO:0005840">
    <property type="term" value="C:ribosome"/>
    <property type="evidence" value="ECO:0007669"/>
    <property type="project" value="UniProtKB-KW"/>
</dbReference>
<dbReference type="Gene3D" id="3.30.1330.30">
    <property type="match status" value="1"/>
</dbReference>
<dbReference type="RefSeq" id="WP_201721251.1">
    <property type="nucleotide sequence ID" value="NZ_MRZU01000003.1"/>
</dbReference>
<accession>A0A1Y3GC28</accession>
<evidence type="ECO:0000313" key="11">
    <source>
        <dbReference type="EMBL" id="OUJ18969.1"/>
    </source>
</evidence>
<dbReference type="GO" id="GO:0042254">
    <property type="term" value="P:ribosome biogenesis"/>
    <property type="evidence" value="ECO:0007669"/>
    <property type="project" value="InterPro"/>
</dbReference>
<dbReference type="InterPro" id="IPR050257">
    <property type="entry name" value="eL8/uL1-like"/>
</dbReference>
<dbReference type="Proteomes" id="UP000195137">
    <property type="component" value="Unassembled WGS sequence"/>
</dbReference>
<dbReference type="InterPro" id="IPR029064">
    <property type="entry name" value="Ribosomal_eL30-like_sf"/>
</dbReference>
<dbReference type="PRINTS" id="PR00884">
    <property type="entry name" value="RIBOSOMALHS6"/>
</dbReference>
<comment type="similarity">
    <text evidence="2 9">Belongs to the eukaryotic ribosomal protein eL8 family.</text>
</comment>